<evidence type="ECO:0000313" key="2">
    <source>
        <dbReference type="Proteomes" id="UP001239111"/>
    </source>
</evidence>
<protein>
    <submittedName>
        <fullName evidence="1">Uncharacterized protein</fullName>
    </submittedName>
</protein>
<organism evidence="1 2">
    <name type="scientific">Eretmocerus hayati</name>
    <dbReference type="NCBI Taxonomy" id="131215"/>
    <lineage>
        <taxon>Eukaryota</taxon>
        <taxon>Metazoa</taxon>
        <taxon>Ecdysozoa</taxon>
        <taxon>Arthropoda</taxon>
        <taxon>Hexapoda</taxon>
        <taxon>Insecta</taxon>
        <taxon>Pterygota</taxon>
        <taxon>Neoptera</taxon>
        <taxon>Endopterygota</taxon>
        <taxon>Hymenoptera</taxon>
        <taxon>Apocrita</taxon>
        <taxon>Proctotrupomorpha</taxon>
        <taxon>Chalcidoidea</taxon>
        <taxon>Aphelinidae</taxon>
        <taxon>Aphelininae</taxon>
        <taxon>Eretmocerus</taxon>
    </lineage>
</organism>
<sequence length="908" mass="107229">MAEWEGKDVPFTRSERDEEEYPIELSMRPHNSPLLKRQQWMVDVDEDNFKILDPDDPLMKRFQDALKAHLLRLDKKLDDEIYELEAAIKDEAKTREEEGVALYEIQQEAARQESAIENYRDMLAEVINLRGDVEERLRKVKETHKKVSDELETKKLKERKLVASVESLSQLQRQFSKWESELDGSVTISQRISEKDAAVQKDLLYQKQQKDFILYKLEDEVWRLQSEIKDLDEQLQIKDQEKMTLGQTIADANADLEGLEKEHKTLYAAWNSVINLIGQRDKINEEIGVEQRKIRESLQNLQTQVEKLKKDSTSEMENNERLTALQTRINAEIKLTKRLYDEDYGKYSNLELNVAKISKLMEQSQLQFDIANAEFECVSNEEKAIDKELAKFESQKYEIEDSILAKLDDKITHDNAVRYLNKLLHEAKDFNLQSELTLTKTENQYGKLLLETEKLTSTLDNEKFELDNMVSRNSEKQQEIDKLLMDMRNLELLWKQKERKVAQLNKKIDEILEANGRQEANPLDIKIKAMERNIDETEGKMKKAQQLWLRQQSNVFNLSKQRHLQMQELSVIGKEIIIMEQKNLKLEIDMEKARKEEANLSRTMSALQQKLLQMNLHLSSQKELKNELEDKNNVTKTEYMQSLEDSEMELMRLQNDIKKLSDEKVCLKEELKCSQQESLSWEKKVQMASETNKSYKEERNAGGDIATMKSEIHKMEIRLSYLRKAQEKLVQDMEFCISRRDNIIDEALAKEKIIPRNQHNQKIVMRKRLDDQRTKIKHLVKETKQMENKITSVQDEQKKLLDYLNEGQKLLRLNEDIIPDTEKQIQEAELIKHHNLEVLVRKQRKVNMLQDLKNGKYKPILKNEMTLNEEWRNQQDLNNNLKEVMQQTQHDFPLLNCQVKKILLTLQN</sequence>
<gene>
    <name evidence="1" type="ORF">QAD02_018970</name>
</gene>
<dbReference type="Proteomes" id="UP001239111">
    <property type="component" value="Chromosome 1"/>
</dbReference>
<accession>A0ACC2PJC2</accession>
<evidence type="ECO:0000313" key="1">
    <source>
        <dbReference type="EMBL" id="KAJ8683178.1"/>
    </source>
</evidence>
<name>A0ACC2PJC2_9HYME</name>
<dbReference type="EMBL" id="CM056741">
    <property type="protein sequence ID" value="KAJ8683178.1"/>
    <property type="molecule type" value="Genomic_DNA"/>
</dbReference>
<comment type="caution">
    <text evidence="1">The sequence shown here is derived from an EMBL/GenBank/DDBJ whole genome shotgun (WGS) entry which is preliminary data.</text>
</comment>
<keyword evidence="2" id="KW-1185">Reference proteome</keyword>
<proteinExistence type="predicted"/>
<reference evidence="1" key="1">
    <citation type="submission" date="2023-04" db="EMBL/GenBank/DDBJ databases">
        <title>A chromosome-level genome assembly of the parasitoid wasp Eretmocerus hayati.</title>
        <authorList>
            <person name="Zhong Y."/>
            <person name="Liu S."/>
            <person name="Liu Y."/>
        </authorList>
    </citation>
    <scope>NUCLEOTIDE SEQUENCE</scope>
    <source>
        <strain evidence="1">ZJU_SS_LIU_2023</strain>
    </source>
</reference>